<evidence type="ECO:0000313" key="7">
    <source>
        <dbReference type="EMBL" id="KAL3877389.1"/>
    </source>
</evidence>
<comment type="caution">
    <text evidence="7">The sequence shown here is derived from an EMBL/GenBank/DDBJ whole genome shotgun (WGS) entry which is preliminary data.</text>
</comment>
<evidence type="ECO:0000256" key="2">
    <source>
        <dbReference type="ARBA" id="ARBA00022679"/>
    </source>
</evidence>
<evidence type="ECO:0000313" key="8">
    <source>
        <dbReference type="Proteomes" id="UP001634394"/>
    </source>
</evidence>
<proteinExistence type="inferred from homology"/>
<dbReference type="Pfam" id="PF04970">
    <property type="entry name" value="LRAT"/>
    <property type="match status" value="1"/>
</dbReference>
<dbReference type="PANTHER" id="PTHR13943">
    <property type="entry name" value="HRAS-LIKE SUPPRESSOR - RELATED"/>
    <property type="match status" value="1"/>
</dbReference>
<evidence type="ECO:0000259" key="6">
    <source>
        <dbReference type="PROSITE" id="PS51934"/>
    </source>
</evidence>
<comment type="similarity">
    <text evidence="1">Belongs to the H-rev107 family.</text>
</comment>
<sequence length="172" mass="19531">MAEVKHNTSVLSSLEEGDIIRIPREIYDHYAIYIGEGNVVHFGKDEKGNGVVKEEDFFKVCKNSKAEKYNYLDKYIRPFDCKTIVARAMSMIGEKDYNLFSNNCEHMATSCRYGNKYSLQVLIGIACSSDCLAVVFIILIVIFVFGEWLQILPGIWNKELGLDQLGSSPVVW</sequence>
<reference evidence="7 8" key="1">
    <citation type="submission" date="2024-11" db="EMBL/GenBank/DDBJ databases">
        <title>Chromosome-level genome assembly of the freshwater bivalve Anodonta woodiana.</title>
        <authorList>
            <person name="Chen X."/>
        </authorList>
    </citation>
    <scope>NUCLEOTIDE SEQUENCE [LARGE SCALE GENOMIC DNA]</scope>
    <source>
        <strain evidence="7">MN2024</strain>
        <tissue evidence="7">Gills</tissue>
    </source>
</reference>
<dbReference type="GO" id="GO:0016740">
    <property type="term" value="F:transferase activity"/>
    <property type="evidence" value="ECO:0007669"/>
    <property type="project" value="UniProtKB-KW"/>
</dbReference>
<dbReference type="GO" id="GO:0016787">
    <property type="term" value="F:hydrolase activity"/>
    <property type="evidence" value="ECO:0007669"/>
    <property type="project" value="UniProtKB-KW"/>
</dbReference>
<keyword evidence="8" id="KW-1185">Reference proteome</keyword>
<dbReference type="EMBL" id="JBJQND010000005">
    <property type="protein sequence ID" value="KAL3877389.1"/>
    <property type="molecule type" value="Genomic_DNA"/>
</dbReference>
<keyword evidence="5" id="KW-0472">Membrane</keyword>
<name>A0ABD3WTT0_SINWO</name>
<accession>A0ABD3WTT0</accession>
<dbReference type="PANTHER" id="PTHR13943:SF77">
    <property type="entry name" value="LRAT DOMAIN-CONTAINING PROTEIN"/>
    <property type="match status" value="1"/>
</dbReference>
<gene>
    <name evidence="7" type="ORF">ACJMK2_035101</name>
</gene>
<keyword evidence="5" id="KW-0812">Transmembrane</keyword>
<dbReference type="PROSITE" id="PS51934">
    <property type="entry name" value="LRAT"/>
    <property type="match status" value="1"/>
</dbReference>
<dbReference type="GO" id="GO:0006629">
    <property type="term" value="P:lipid metabolic process"/>
    <property type="evidence" value="ECO:0007669"/>
    <property type="project" value="UniProtKB-KW"/>
</dbReference>
<feature type="domain" description="LRAT" evidence="6">
    <location>
        <begin position="19"/>
        <end position="120"/>
    </location>
</feature>
<keyword evidence="5" id="KW-1133">Transmembrane helix</keyword>
<protein>
    <recommendedName>
        <fullName evidence="6">LRAT domain-containing protein</fullName>
    </recommendedName>
</protein>
<keyword evidence="3" id="KW-0378">Hydrolase</keyword>
<keyword evidence="4" id="KW-0443">Lipid metabolism</keyword>
<dbReference type="AlphaFoldDB" id="A0ABD3WTT0"/>
<organism evidence="7 8">
    <name type="scientific">Sinanodonta woodiana</name>
    <name type="common">Chinese pond mussel</name>
    <name type="synonym">Anodonta woodiana</name>
    <dbReference type="NCBI Taxonomy" id="1069815"/>
    <lineage>
        <taxon>Eukaryota</taxon>
        <taxon>Metazoa</taxon>
        <taxon>Spiralia</taxon>
        <taxon>Lophotrochozoa</taxon>
        <taxon>Mollusca</taxon>
        <taxon>Bivalvia</taxon>
        <taxon>Autobranchia</taxon>
        <taxon>Heteroconchia</taxon>
        <taxon>Palaeoheterodonta</taxon>
        <taxon>Unionida</taxon>
        <taxon>Unionoidea</taxon>
        <taxon>Unionidae</taxon>
        <taxon>Unioninae</taxon>
        <taxon>Sinanodonta</taxon>
    </lineage>
</organism>
<evidence type="ECO:0000256" key="4">
    <source>
        <dbReference type="ARBA" id="ARBA00023098"/>
    </source>
</evidence>
<keyword evidence="2" id="KW-0808">Transferase</keyword>
<dbReference type="InterPro" id="IPR051496">
    <property type="entry name" value="H-rev107_PLA/AT"/>
</dbReference>
<evidence type="ECO:0000256" key="3">
    <source>
        <dbReference type="ARBA" id="ARBA00022801"/>
    </source>
</evidence>
<dbReference type="Gene3D" id="3.90.1720.10">
    <property type="entry name" value="endopeptidase domain like (from Nostoc punctiforme)"/>
    <property type="match status" value="1"/>
</dbReference>
<dbReference type="InterPro" id="IPR007053">
    <property type="entry name" value="LRAT_dom"/>
</dbReference>
<evidence type="ECO:0000256" key="5">
    <source>
        <dbReference type="SAM" id="Phobius"/>
    </source>
</evidence>
<feature type="transmembrane region" description="Helical" evidence="5">
    <location>
        <begin position="121"/>
        <end position="146"/>
    </location>
</feature>
<evidence type="ECO:0000256" key="1">
    <source>
        <dbReference type="ARBA" id="ARBA00007824"/>
    </source>
</evidence>
<dbReference type="Proteomes" id="UP001634394">
    <property type="component" value="Unassembled WGS sequence"/>
</dbReference>